<name>A0AA41X8E6_9BACI</name>
<protein>
    <submittedName>
        <fullName evidence="1">Uncharacterized protein</fullName>
    </submittedName>
</protein>
<sequence length="78" mass="8583">MKKQRGLWVCGNCGFPAADAYLHAIRDYALLIHNTAAGSDLQAFLEIPSRTTAYRVFSGLQLPRSGSTKGARYQLPLK</sequence>
<dbReference type="AlphaFoldDB" id="A0AA41X8E6"/>
<dbReference type="EMBL" id="JANCLT010000013">
    <property type="protein sequence ID" value="MCP8970682.1"/>
    <property type="molecule type" value="Genomic_DNA"/>
</dbReference>
<accession>A0AA41X8E6</accession>
<proteinExistence type="predicted"/>
<gene>
    <name evidence="1" type="ORF">NK662_19380</name>
</gene>
<reference evidence="1" key="1">
    <citation type="submission" date="2022-07" db="EMBL/GenBank/DDBJ databases">
        <authorList>
            <person name="Li W.-J."/>
            <person name="Deng Q.-Q."/>
        </authorList>
    </citation>
    <scope>NUCLEOTIDE SEQUENCE</scope>
    <source>
        <strain evidence="1">SYSU M60031</strain>
    </source>
</reference>
<organism evidence="1 2">
    <name type="scientific">Ectobacillus ponti</name>
    <dbReference type="NCBI Taxonomy" id="2961894"/>
    <lineage>
        <taxon>Bacteria</taxon>
        <taxon>Bacillati</taxon>
        <taxon>Bacillota</taxon>
        <taxon>Bacilli</taxon>
        <taxon>Bacillales</taxon>
        <taxon>Bacillaceae</taxon>
        <taxon>Ectobacillus</taxon>
    </lineage>
</organism>
<comment type="caution">
    <text evidence="1">The sequence shown here is derived from an EMBL/GenBank/DDBJ whole genome shotgun (WGS) entry which is preliminary data.</text>
</comment>
<evidence type="ECO:0000313" key="1">
    <source>
        <dbReference type="EMBL" id="MCP8970682.1"/>
    </source>
</evidence>
<dbReference type="Proteomes" id="UP001156102">
    <property type="component" value="Unassembled WGS sequence"/>
</dbReference>
<keyword evidence="2" id="KW-1185">Reference proteome</keyword>
<evidence type="ECO:0000313" key="2">
    <source>
        <dbReference type="Proteomes" id="UP001156102"/>
    </source>
</evidence>
<dbReference type="RefSeq" id="WP_254760606.1">
    <property type="nucleotide sequence ID" value="NZ_JANCLT010000013.1"/>
</dbReference>